<dbReference type="GO" id="GO:0012505">
    <property type="term" value="C:endomembrane system"/>
    <property type="evidence" value="ECO:0007669"/>
    <property type="project" value="UniProtKB-SubCell"/>
</dbReference>
<evidence type="ECO:0000256" key="10">
    <source>
        <dbReference type="PIRNR" id="PIRNR016302"/>
    </source>
</evidence>
<evidence type="ECO:0000256" key="11">
    <source>
        <dbReference type="SAM" id="MobiDB-lite"/>
    </source>
</evidence>
<keyword evidence="6 10" id="KW-0378">Hydrolase</keyword>
<evidence type="ECO:0000256" key="2">
    <source>
        <dbReference type="ARBA" id="ARBA00004308"/>
    </source>
</evidence>
<comment type="similarity">
    <text evidence="3 10">Belongs to the glycosyl hydrolase 76 family.</text>
</comment>
<comment type="subcellular location">
    <subcellularLocation>
        <location evidence="2">Endomembrane system</location>
    </subcellularLocation>
</comment>
<evidence type="ECO:0000256" key="12">
    <source>
        <dbReference type="SAM" id="SignalP"/>
    </source>
</evidence>
<organism evidence="13 14">
    <name type="scientific">Emericellopsis atlantica</name>
    <dbReference type="NCBI Taxonomy" id="2614577"/>
    <lineage>
        <taxon>Eukaryota</taxon>
        <taxon>Fungi</taxon>
        <taxon>Dikarya</taxon>
        <taxon>Ascomycota</taxon>
        <taxon>Pezizomycotina</taxon>
        <taxon>Sordariomycetes</taxon>
        <taxon>Hypocreomycetidae</taxon>
        <taxon>Hypocreales</taxon>
        <taxon>Bionectriaceae</taxon>
        <taxon>Emericellopsis</taxon>
    </lineage>
</organism>
<comment type="catalytic activity">
    <reaction evidence="1 10">
        <text>Random hydrolysis of (1-&gt;6)-alpha-D-mannosidic linkages in unbranched (1-&gt;6)-mannans.</text>
        <dbReference type="EC" id="3.2.1.101"/>
    </reaction>
</comment>
<dbReference type="GO" id="GO:0016052">
    <property type="term" value="P:carbohydrate catabolic process"/>
    <property type="evidence" value="ECO:0007669"/>
    <property type="project" value="InterPro"/>
</dbReference>
<dbReference type="GO" id="GO:0008496">
    <property type="term" value="F:mannan endo-1,6-alpha-mannosidase activity"/>
    <property type="evidence" value="ECO:0007669"/>
    <property type="project" value="UniProtKB-UniRule"/>
</dbReference>
<dbReference type="InterPro" id="IPR005198">
    <property type="entry name" value="Glyco_hydro_76"/>
</dbReference>
<dbReference type="SUPFAM" id="SSF48208">
    <property type="entry name" value="Six-hairpin glycosidases"/>
    <property type="match status" value="1"/>
</dbReference>
<dbReference type="PIRSF" id="PIRSF016302">
    <property type="entry name" value="Man_a_manosd"/>
    <property type="match status" value="1"/>
</dbReference>
<protein>
    <recommendedName>
        <fullName evidence="4 10">Mannan endo-1,6-alpha-mannosidase</fullName>
        <ecNumber evidence="4 10">3.2.1.101</ecNumber>
    </recommendedName>
</protein>
<dbReference type="GO" id="GO:0009272">
    <property type="term" value="P:fungal-type cell wall biogenesis"/>
    <property type="evidence" value="ECO:0007669"/>
    <property type="project" value="TreeGrafter"/>
</dbReference>
<keyword evidence="9 10" id="KW-0326">Glycosidase</keyword>
<evidence type="ECO:0000256" key="3">
    <source>
        <dbReference type="ARBA" id="ARBA00009699"/>
    </source>
</evidence>
<feature type="chain" id="PRO_5040172735" description="Mannan endo-1,6-alpha-mannosidase" evidence="12">
    <location>
        <begin position="26"/>
        <end position="459"/>
    </location>
</feature>
<evidence type="ECO:0000313" key="14">
    <source>
        <dbReference type="Proteomes" id="UP000887229"/>
    </source>
</evidence>
<proteinExistence type="inferred from homology"/>
<keyword evidence="7" id="KW-0472">Membrane</keyword>
<dbReference type="PANTHER" id="PTHR12145:SF36">
    <property type="entry name" value="MANNAN ENDO-1,6-ALPHA-MANNOSIDASE DCW1"/>
    <property type="match status" value="1"/>
</dbReference>
<keyword evidence="5 12" id="KW-0732">Signal</keyword>
<dbReference type="EMBL" id="MU251259">
    <property type="protein sequence ID" value="KAG9253004.1"/>
    <property type="molecule type" value="Genomic_DNA"/>
</dbReference>
<reference evidence="13" key="1">
    <citation type="journal article" date="2021" name="IMA Fungus">
        <title>Genomic characterization of three marine fungi, including Emericellopsis atlantica sp. nov. with signatures of a generalist lifestyle and marine biomass degradation.</title>
        <authorList>
            <person name="Hagestad O.C."/>
            <person name="Hou L."/>
            <person name="Andersen J.H."/>
            <person name="Hansen E.H."/>
            <person name="Altermark B."/>
            <person name="Li C."/>
            <person name="Kuhnert E."/>
            <person name="Cox R.J."/>
            <person name="Crous P.W."/>
            <person name="Spatafora J.W."/>
            <person name="Lail K."/>
            <person name="Amirebrahimi M."/>
            <person name="Lipzen A."/>
            <person name="Pangilinan J."/>
            <person name="Andreopoulos W."/>
            <person name="Hayes R.D."/>
            <person name="Ng V."/>
            <person name="Grigoriev I.V."/>
            <person name="Jackson S.A."/>
            <person name="Sutton T.D.S."/>
            <person name="Dobson A.D.W."/>
            <person name="Rama T."/>
        </authorList>
    </citation>
    <scope>NUCLEOTIDE SEQUENCE</scope>
    <source>
        <strain evidence="13">TS7</strain>
    </source>
</reference>
<dbReference type="InterPro" id="IPR014480">
    <property type="entry name" value="Mannan-1_6-alpha_mannosidase"/>
</dbReference>
<feature type="compositionally biased region" description="Basic and acidic residues" evidence="11">
    <location>
        <begin position="399"/>
        <end position="409"/>
    </location>
</feature>
<name>A0A9P8CMS1_9HYPO</name>
<feature type="region of interest" description="Disordered" evidence="11">
    <location>
        <begin position="397"/>
        <end position="439"/>
    </location>
</feature>
<dbReference type="OrthoDB" id="4187847at2759"/>
<evidence type="ECO:0000256" key="4">
    <source>
        <dbReference type="ARBA" id="ARBA00012350"/>
    </source>
</evidence>
<dbReference type="AlphaFoldDB" id="A0A9P8CMS1"/>
<dbReference type="Gene3D" id="1.50.10.20">
    <property type="match status" value="1"/>
</dbReference>
<dbReference type="PANTHER" id="PTHR12145">
    <property type="entry name" value="MANNAN ENDO-1,6-ALPHA-MANNOSIDASE DCW1"/>
    <property type="match status" value="1"/>
</dbReference>
<dbReference type="InterPro" id="IPR008928">
    <property type="entry name" value="6-hairpin_glycosidase_sf"/>
</dbReference>
<keyword evidence="14" id="KW-1185">Reference proteome</keyword>
<dbReference type="Proteomes" id="UP000887229">
    <property type="component" value="Unassembled WGS sequence"/>
</dbReference>
<dbReference type="FunFam" id="1.50.10.20:FF:000006">
    <property type="entry name" value="Mannan endo-1,6-alpha-mannosidase"/>
    <property type="match status" value="1"/>
</dbReference>
<dbReference type="EC" id="3.2.1.101" evidence="4 10"/>
<dbReference type="Pfam" id="PF03663">
    <property type="entry name" value="Glyco_hydro_76"/>
    <property type="match status" value="1"/>
</dbReference>
<dbReference type="GeneID" id="70294633"/>
<gene>
    <name evidence="13" type="ORF">F5Z01DRAFT_658961</name>
</gene>
<evidence type="ECO:0000256" key="7">
    <source>
        <dbReference type="ARBA" id="ARBA00023136"/>
    </source>
</evidence>
<evidence type="ECO:0000256" key="1">
    <source>
        <dbReference type="ARBA" id="ARBA00001452"/>
    </source>
</evidence>
<keyword evidence="8" id="KW-0325">Glycoprotein</keyword>
<evidence type="ECO:0000256" key="5">
    <source>
        <dbReference type="ARBA" id="ARBA00022729"/>
    </source>
</evidence>
<evidence type="ECO:0000256" key="6">
    <source>
        <dbReference type="ARBA" id="ARBA00022801"/>
    </source>
</evidence>
<feature type="compositionally biased region" description="Acidic residues" evidence="11">
    <location>
        <begin position="414"/>
        <end position="423"/>
    </location>
</feature>
<sequence>MRGLHITPLYAANLLSRSLFGVAAADLTIDSRDDMVETAGILAEDLMSYYDGDKAGHTPGLLEQREVYFYQSGVFMSTFVNYFHLTGDDTYNDLVQQGVLFQVGDREDFRPNNETARLGNDDQCYWALTAMAAAEYDFPDPSKGEPQWLDLAKTVYSDQVDRLDNKCGGGLRWQIFDFNVGYNYKNVISSGCLANLAARLALHTGDDKYVDTVEELWDWLSESDLIDADSGAVYDGVTIRSGQECDPDASQVSGNAAILTYTAAVMYNQTDGSDTWRKRLEKLSGSLLDTFFEDGVAIEAQCEPYMVCTTDMPTSKGLMLRWLASTARLAPFLADKIQSKLKTTAQAAIDHCKGDKSERECSIYWSNATFHKPEESGVLEKMAALSSVQSLLALSGDVPAKDSSDKDGSSDNSSGDDVEDEPTPTESGSAEGTDEPDAGYKQASAANLLLLVCAALALV</sequence>
<accession>A0A9P8CMS1</accession>
<evidence type="ECO:0000256" key="9">
    <source>
        <dbReference type="ARBA" id="ARBA00023295"/>
    </source>
</evidence>
<dbReference type="RefSeq" id="XP_046116928.1">
    <property type="nucleotide sequence ID" value="XM_046263730.1"/>
</dbReference>
<comment type="caution">
    <text evidence="13">The sequence shown here is derived from an EMBL/GenBank/DDBJ whole genome shotgun (WGS) entry which is preliminary data.</text>
</comment>
<feature type="signal peptide" evidence="12">
    <location>
        <begin position="1"/>
        <end position="25"/>
    </location>
</feature>
<evidence type="ECO:0000313" key="13">
    <source>
        <dbReference type="EMBL" id="KAG9253004.1"/>
    </source>
</evidence>
<evidence type="ECO:0000256" key="8">
    <source>
        <dbReference type="ARBA" id="ARBA00023180"/>
    </source>
</evidence>